<dbReference type="EMBL" id="JAEPRB010000161">
    <property type="protein sequence ID" value="KAG2219869.1"/>
    <property type="molecule type" value="Genomic_DNA"/>
</dbReference>
<dbReference type="Proteomes" id="UP000646827">
    <property type="component" value="Unassembled WGS sequence"/>
</dbReference>
<evidence type="ECO:0000313" key="2">
    <source>
        <dbReference type="EMBL" id="KAG2219869.1"/>
    </source>
</evidence>
<feature type="region of interest" description="Disordered" evidence="1">
    <location>
        <begin position="1"/>
        <end position="35"/>
    </location>
</feature>
<protein>
    <submittedName>
        <fullName evidence="2">Uncharacterized protein</fullName>
    </submittedName>
</protein>
<gene>
    <name evidence="2" type="ORF">INT45_000756</name>
</gene>
<sequence>MVNIQQDIKRARDETEEYDLQQQQQRKRRSSNHKSSIITSSIIHDFTLKAYTHQHGIVDVQLSKILTDFKCAVLFCYGHDL</sequence>
<comment type="caution">
    <text evidence="2">The sequence shown here is derived from an EMBL/GenBank/DDBJ whole genome shotgun (WGS) entry which is preliminary data.</text>
</comment>
<dbReference type="AlphaFoldDB" id="A0A8H7RXY9"/>
<organism evidence="2 3">
    <name type="scientific">Circinella minor</name>
    <dbReference type="NCBI Taxonomy" id="1195481"/>
    <lineage>
        <taxon>Eukaryota</taxon>
        <taxon>Fungi</taxon>
        <taxon>Fungi incertae sedis</taxon>
        <taxon>Mucoromycota</taxon>
        <taxon>Mucoromycotina</taxon>
        <taxon>Mucoromycetes</taxon>
        <taxon>Mucorales</taxon>
        <taxon>Lichtheimiaceae</taxon>
        <taxon>Circinella</taxon>
    </lineage>
</organism>
<dbReference type="OrthoDB" id="2259904at2759"/>
<accession>A0A8H7RXY9</accession>
<evidence type="ECO:0000256" key="1">
    <source>
        <dbReference type="SAM" id="MobiDB-lite"/>
    </source>
</evidence>
<proteinExistence type="predicted"/>
<reference evidence="2 3" key="1">
    <citation type="submission" date="2020-12" db="EMBL/GenBank/DDBJ databases">
        <title>Metabolic potential, ecology and presence of endohyphal bacteria is reflected in genomic diversity of Mucoromycotina.</title>
        <authorList>
            <person name="Muszewska A."/>
            <person name="Okrasinska A."/>
            <person name="Steczkiewicz K."/>
            <person name="Drgas O."/>
            <person name="Orlowska M."/>
            <person name="Perlinska-Lenart U."/>
            <person name="Aleksandrzak-Piekarczyk T."/>
            <person name="Szatraj K."/>
            <person name="Zielenkiewicz U."/>
            <person name="Pilsyk S."/>
            <person name="Malc E."/>
            <person name="Mieczkowski P."/>
            <person name="Kruszewska J.S."/>
            <person name="Biernat P."/>
            <person name="Pawlowska J."/>
        </authorList>
    </citation>
    <scope>NUCLEOTIDE SEQUENCE [LARGE SCALE GENOMIC DNA]</scope>
    <source>
        <strain evidence="2 3">CBS 142.35</strain>
    </source>
</reference>
<keyword evidence="3" id="KW-1185">Reference proteome</keyword>
<evidence type="ECO:0000313" key="3">
    <source>
        <dbReference type="Proteomes" id="UP000646827"/>
    </source>
</evidence>
<name>A0A8H7RXY9_9FUNG</name>